<dbReference type="AlphaFoldDB" id="A0A0N0UI85"/>
<reference evidence="5 6" key="1">
    <citation type="submission" date="2015-08" db="EMBL/GenBank/DDBJ databases">
        <title>Draft genome sequence of cellulolytic and xylanolytic Paenibacillus sp. A59, isolated from a decaying forest soil from Patagonia, Argentina.</title>
        <authorList>
            <person name="Ghio S."/>
            <person name="Caceres A.M."/>
            <person name="Talia P."/>
            <person name="Grasso D."/>
            <person name="Campos E."/>
        </authorList>
    </citation>
    <scope>NUCLEOTIDE SEQUENCE [LARGE SCALE GENOMIC DNA]</scope>
    <source>
        <strain evidence="5 6">A59</strain>
    </source>
</reference>
<dbReference type="Proteomes" id="UP000037688">
    <property type="component" value="Unassembled WGS sequence"/>
</dbReference>
<evidence type="ECO:0000313" key="5">
    <source>
        <dbReference type="EMBL" id="KOY17165.1"/>
    </source>
</evidence>
<protein>
    <submittedName>
        <fullName evidence="5">Oxidoreductase</fullName>
    </submittedName>
</protein>
<comment type="similarity">
    <text evidence="1">Belongs to the Gfo/Idh/MocA family.</text>
</comment>
<sequence length="334" mass="36629">MNSDRKLRWGILGSASIAVRSVIPGLQQSELNEVTAIASRDEEKAKQTADQLGIPQAYGSYEALLADDSIDAVYIPLPNHLHREWTLRAAEAGKHILCEKPLALTEQEAQEMVQACEDAGVHLAEALMYRHHPRYDQIRDIIASGEIGEVRGIHSTFSFNSSGSTGNVRFRRDWGGGALYDIGCYSISAARLLLGQEPSAATVIGMFSPEHGHVDMMASGLLEFDNHIGVTFDSSMWAAFRNTLEVLGSDGIIEVPSAYISNPDRSSNFFVIVDGERKEIEVPQVNHYSLQGDDMARAVLQGKALRFAPSDAVANMKVLEACLRSAEERTRITL</sequence>
<dbReference type="Pfam" id="PF01408">
    <property type="entry name" value="GFO_IDH_MocA"/>
    <property type="match status" value="1"/>
</dbReference>
<evidence type="ECO:0000259" key="3">
    <source>
        <dbReference type="Pfam" id="PF01408"/>
    </source>
</evidence>
<dbReference type="EMBL" id="LITU01000045">
    <property type="protein sequence ID" value="KOY17165.1"/>
    <property type="molecule type" value="Genomic_DNA"/>
</dbReference>
<dbReference type="SUPFAM" id="SSF51735">
    <property type="entry name" value="NAD(P)-binding Rossmann-fold domains"/>
    <property type="match status" value="1"/>
</dbReference>
<dbReference type="PATRIC" id="fig|1705561.3.peg.1213"/>
<dbReference type="OrthoDB" id="9815825at2"/>
<feature type="domain" description="Gfo/Idh/MocA-like oxidoreductase N-terminal" evidence="3">
    <location>
        <begin position="7"/>
        <end position="123"/>
    </location>
</feature>
<dbReference type="GO" id="GO:0000166">
    <property type="term" value="F:nucleotide binding"/>
    <property type="evidence" value="ECO:0007669"/>
    <property type="project" value="InterPro"/>
</dbReference>
<evidence type="ECO:0000259" key="4">
    <source>
        <dbReference type="Pfam" id="PF22725"/>
    </source>
</evidence>
<dbReference type="PANTHER" id="PTHR22604">
    <property type="entry name" value="OXIDOREDUCTASES"/>
    <property type="match status" value="1"/>
</dbReference>
<dbReference type="SUPFAM" id="SSF55347">
    <property type="entry name" value="Glyceraldehyde-3-phosphate dehydrogenase-like, C-terminal domain"/>
    <property type="match status" value="1"/>
</dbReference>
<dbReference type="Gene3D" id="3.30.360.10">
    <property type="entry name" value="Dihydrodipicolinate Reductase, domain 2"/>
    <property type="match status" value="1"/>
</dbReference>
<feature type="domain" description="GFO/IDH/MocA-like oxidoreductase" evidence="4">
    <location>
        <begin position="135"/>
        <end position="254"/>
    </location>
</feature>
<accession>A0A0N0UI85</accession>
<dbReference type="Gene3D" id="3.40.50.720">
    <property type="entry name" value="NAD(P)-binding Rossmann-like Domain"/>
    <property type="match status" value="1"/>
</dbReference>
<name>A0A0N0UI85_9BACL</name>
<dbReference type="InterPro" id="IPR050984">
    <property type="entry name" value="Gfo/Idh/MocA_domain"/>
</dbReference>
<dbReference type="Pfam" id="PF22725">
    <property type="entry name" value="GFO_IDH_MocA_C3"/>
    <property type="match status" value="1"/>
</dbReference>
<keyword evidence="2" id="KW-0560">Oxidoreductase</keyword>
<dbReference type="GO" id="GO:0016491">
    <property type="term" value="F:oxidoreductase activity"/>
    <property type="evidence" value="ECO:0007669"/>
    <property type="project" value="UniProtKB-KW"/>
</dbReference>
<organism evidence="5 6">
    <name type="scientific">Paenibacillus xylanivorans</name>
    <dbReference type="NCBI Taxonomy" id="1705561"/>
    <lineage>
        <taxon>Bacteria</taxon>
        <taxon>Bacillati</taxon>
        <taxon>Bacillota</taxon>
        <taxon>Bacilli</taxon>
        <taxon>Bacillales</taxon>
        <taxon>Paenibacillaceae</taxon>
        <taxon>Paenibacillus</taxon>
    </lineage>
</organism>
<dbReference type="InterPro" id="IPR000683">
    <property type="entry name" value="Gfo/Idh/MocA-like_OxRdtase_N"/>
</dbReference>
<dbReference type="InterPro" id="IPR036291">
    <property type="entry name" value="NAD(P)-bd_dom_sf"/>
</dbReference>
<dbReference type="PANTHER" id="PTHR22604:SF105">
    <property type="entry name" value="TRANS-1,2-DIHYDROBENZENE-1,2-DIOL DEHYDROGENASE"/>
    <property type="match status" value="1"/>
</dbReference>
<comment type="caution">
    <text evidence="5">The sequence shown here is derived from an EMBL/GenBank/DDBJ whole genome shotgun (WGS) entry which is preliminary data.</text>
</comment>
<evidence type="ECO:0000256" key="2">
    <source>
        <dbReference type="ARBA" id="ARBA00023002"/>
    </source>
</evidence>
<evidence type="ECO:0000256" key="1">
    <source>
        <dbReference type="ARBA" id="ARBA00010928"/>
    </source>
</evidence>
<proteinExistence type="inferred from homology"/>
<dbReference type="InterPro" id="IPR055170">
    <property type="entry name" value="GFO_IDH_MocA-like_dom"/>
</dbReference>
<dbReference type="RefSeq" id="WP_053780184.1">
    <property type="nucleotide sequence ID" value="NZ_LITU01000045.1"/>
</dbReference>
<evidence type="ECO:0000313" key="6">
    <source>
        <dbReference type="Proteomes" id="UP000037688"/>
    </source>
</evidence>
<keyword evidence="6" id="KW-1185">Reference proteome</keyword>
<gene>
    <name evidence="5" type="ORF">AMS66_07390</name>
</gene>